<evidence type="ECO:0000256" key="2">
    <source>
        <dbReference type="PIRSR" id="PIRSR640198-2"/>
    </source>
</evidence>
<accession>A0A916J7R1</accession>
<dbReference type="PANTHER" id="PTHR13504:SF38">
    <property type="entry name" value="FIDO DOMAIN-CONTAINING PROTEIN"/>
    <property type="match status" value="1"/>
</dbReference>
<dbReference type="Gene3D" id="1.10.3290.10">
    <property type="entry name" value="Fido-like domain"/>
    <property type="match status" value="1"/>
</dbReference>
<dbReference type="PANTHER" id="PTHR13504">
    <property type="entry name" value="FIDO DOMAIN-CONTAINING PROTEIN DDB_G0283145"/>
    <property type="match status" value="1"/>
</dbReference>
<feature type="domain" description="Fido" evidence="3">
    <location>
        <begin position="103"/>
        <end position="220"/>
    </location>
</feature>
<evidence type="ECO:0000259" key="3">
    <source>
        <dbReference type="PROSITE" id="PS51459"/>
    </source>
</evidence>
<gene>
    <name evidence="4" type="ORF">DYBT9275_00010</name>
</gene>
<dbReference type="InterPro" id="IPR003812">
    <property type="entry name" value="Fido"/>
</dbReference>
<dbReference type="RefSeq" id="WP_215236845.1">
    <property type="nucleotide sequence ID" value="NZ_CAJRAF010000001.1"/>
</dbReference>
<evidence type="ECO:0000313" key="5">
    <source>
        <dbReference type="Proteomes" id="UP000680038"/>
    </source>
</evidence>
<keyword evidence="5" id="KW-1185">Reference proteome</keyword>
<dbReference type="Pfam" id="PF02661">
    <property type="entry name" value="Fic"/>
    <property type="match status" value="1"/>
</dbReference>
<dbReference type="GO" id="GO:0005524">
    <property type="term" value="F:ATP binding"/>
    <property type="evidence" value="ECO:0007669"/>
    <property type="project" value="UniProtKB-KW"/>
</dbReference>
<dbReference type="InterPro" id="IPR036597">
    <property type="entry name" value="Fido-like_dom_sf"/>
</dbReference>
<keyword evidence="2" id="KW-0067">ATP-binding</keyword>
<dbReference type="EMBL" id="CAJRAF010000001">
    <property type="protein sequence ID" value="CAG4988138.1"/>
    <property type="molecule type" value="Genomic_DNA"/>
</dbReference>
<feature type="binding site" evidence="2">
    <location>
        <begin position="185"/>
        <end position="192"/>
    </location>
    <ligand>
        <name>ATP</name>
        <dbReference type="ChEBI" id="CHEBI:30616"/>
    </ligand>
</feature>
<evidence type="ECO:0000256" key="1">
    <source>
        <dbReference type="PIRSR" id="PIRSR640198-1"/>
    </source>
</evidence>
<sequence>MNLNIYSDKFEPINVYIKDILELDKYDPVMSVVRSNFQLNIAQYLASLNAESRKDPAEEIRKSSTILGSNIENAIEVQKEIYLDIGRKYACTIFMFDLVKKPIEVIDIQLFYEILFSEYHFRQSDAFLIDQSGLTHRFPRYQDIQSNLDKLIEEFKTLQEDSELHPLVIITYFHYRLLAIHPFPDGNGRISRLILNVMLENSVKLTTPIRFKLTTCSGRN</sequence>
<dbReference type="InterPro" id="IPR040198">
    <property type="entry name" value="Fido_containing"/>
</dbReference>
<protein>
    <recommendedName>
        <fullName evidence="3">Fido domain-containing protein</fullName>
    </recommendedName>
</protein>
<evidence type="ECO:0000313" key="4">
    <source>
        <dbReference type="EMBL" id="CAG4988138.1"/>
    </source>
</evidence>
<keyword evidence="2" id="KW-0547">Nucleotide-binding</keyword>
<dbReference type="Proteomes" id="UP000680038">
    <property type="component" value="Unassembled WGS sequence"/>
</dbReference>
<feature type="active site" evidence="1">
    <location>
        <position position="181"/>
    </location>
</feature>
<comment type="caution">
    <text evidence="4">The sequence shown here is derived from an EMBL/GenBank/DDBJ whole genome shotgun (WGS) entry which is preliminary data.</text>
</comment>
<organism evidence="4 5">
    <name type="scientific">Dyadobacter helix</name>
    <dbReference type="NCBI Taxonomy" id="2822344"/>
    <lineage>
        <taxon>Bacteria</taxon>
        <taxon>Pseudomonadati</taxon>
        <taxon>Bacteroidota</taxon>
        <taxon>Cytophagia</taxon>
        <taxon>Cytophagales</taxon>
        <taxon>Spirosomataceae</taxon>
        <taxon>Dyadobacter</taxon>
    </lineage>
</organism>
<proteinExistence type="predicted"/>
<dbReference type="PROSITE" id="PS51459">
    <property type="entry name" value="FIDO"/>
    <property type="match status" value="1"/>
</dbReference>
<dbReference type="AlphaFoldDB" id="A0A916J7R1"/>
<reference evidence="4" key="1">
    <citation type="submission" date="2021-04" db="EMBL/GenBank/DDBJ databases">
        <authorList>
            <person name="Rodrigo-Torres L."/>
            <person name="Arahal R. D."/>
            <person name="Lucena T."/>
        </authorList>
    </citation>
    <scope>NUCLEOTIDE SEQUENCE</scope>
    <source>
        <strain evidence="4">CECT 9275</strain>
    </source>
</reference>
<name>A0A916J7R1_9BACT</name>
<dbReference type="SUPFAM" id="SSF140931">
    <property type="entry name" value="Fic-like"/>
    <property type="match status" value="1"/>
</dbReference>